<sequence length="250" mass="30283">MEKVKTKLNNFVKKDSIPNILFYGPYMCGKEEIFETFIKNIYKTSEKRNKYVMTINCLSTNGIKIIKEHIKLFSMQIFNKAQDVNFKTIVLQHADNLTYDSQYSLRRTIEQYSKTTRFIFICENKYRLLNPLSSRFAHIYINENPNKNLYNNICKFNYGKYNSLMDRYELLIKTKEENQLLEIYKISVEFHNHNFYCFEIFQKLRHNPNYQNFSLVLGKINRNLCNDLFSIFYLLVVFRNNIEIEIYDYY</sequence>
<dbReference type="GO" id="GO:0006261">
    <property type="term" value="P:DNA-templated DNA replication"/>
    <property type="evidence" value="ECO:0007669"/>
    <property type="project" value="TreeGrafter"/>
</dbReference>
<accession>A0A6C0L0D2</accession>
<proteinExistence type="predicted"/>
<evidence type="ECO:0000256" key="3">
    <source>
        <dbReference type="ARBA" id="ARBA00022840"/>
    </source>
</evidence>
<dbReference type="PANTHER" id="PTHR11669:SF20">
    <property type="entry name" value="REPLICATION FACTOR C SUBUNIT 4"/>
    <property type="match status" value="1"/>
</dbReference>
<reference evidence="4" key="1">
    <citation type="journal article" date="2020" name="Nature">
        <title>Giant virus diversity and host interactions through global metagenomics.</title>
        <authorList>
            <person name="Schulz F."/>
            <person name="Roux S."/>
            <person name="Paez-Espino D."/>
            <person name="Jungbluth S."/>
            <person name="Walsh D.A."/>
            <person name="Denef V.J."/>
            <person name="McMahon K.D."/>
            <person name="Konstantinidis K.T."/>
            <person name="Eloe-Fadrosh E.A."/>
            <person name="Kyrpides N.C."/>
            <person name="Woyke T."/>
        </authorList>
    </citation>
    <scope>NUCLEOTIDE SEQUENCE</scope>
    <source>
        <strain evidence="4">GVMAG-S-ERX555907-102</strain>
    </source>
</reference>
<organism evidence="4">
    <name type="scientific">viral metagenome</name>
    <dbReference type="NCBI Taxonomy" id="1070528"/>
    <lineage>
        <taxon>unclassified sequences</taxon>
        <taxon>metagenomes</taxon>
        <taxon>organismal metagenomes</taxon>
    </lineage>
</organism>
<dbReference type="GO" id="GO:0003689">
    <property type="term" value="F:DNA clamp loader activity"/>
    <property type="evidence" value="ECO:0007669"/>
    <property type="project" value="TreeGrafter"/>
</dbReference>
<dbReference type="SUPFAM" id="SSF52540">
    <property type="entry name" value="P-loop containing nucleoside triphosphate hydrolases"/>
    <property type="match status" value="1"/>
</dbReference>
<name>A0A6C0L0D2_9ZZZZ</name>
<keyword evidence="1" id="KW-0235">DNA replication</keyword>
<dbReference type="Gene3D" id="3.40.50.300">
    <property type="entry name" value="P-loop containing nucleotide triphosphate hydrolases"/>
    <property type="match status" value="1"/>
</dbReference>
<dbReference type="GO" id="GO:0005524">
    <property type="term" value="F:ATP binding"/>
    <property type="evidence" value="ECO:0007669"/>
    <property type="project" value="UniProtKB-KW"/>
</dbReference>
<evidence type="ECO:0000256" key="1">
    <source>
        <dbReference type="ARBA" id="ARBA00022705"/>
    </source>
</evidence>
<dbReference type="InterPro" id="IPR050238">
    <property type="entry name" value="DNA_Rep/Repair_Clamp_Loader"/>
</dbReference>
<protein>
    <recommendedName>
        <fullName evidence="5">Replication factor C C-terminal domain-containing protein</fullName>
    </recommendedName>
</protein>
<keyword evidence="2" id="KW-0547">Nucleotide-binding</keyword>
<evidence type="ECO:0000256" key="2">
    <source>
        <dbReference type="ARBA" id="ARBA00022741"/>
    </source>
</evidence>
<dbReference type="CDD" id="cd00009">
    <property type="entry name" value="AAA"/>
    <property type="match status" value="1"/>
</dbReference>
<dbReference type="GO" id="GO:0005663">
    <property type="term" value="C:DNA replication factor C complex"/>
    <property type="evidence" value="ECO:0007669"/>
    <property type="project" value="TreeGrafter"/>
</dbReference>
<keyword evidence="3" id="KW-0067">ATP-binding</keyword>
<dbReference type="AlphaFoldDB" id="A0A6C0L0D2"/>
<dbReference type="Pfam" id="PF13177">
    <property type="entry name" value="DNA_pol3_delta2"/>
    <property type="match status" value="1"/>
</dbReference>
<evidence type="ECO:0008006" key="5">
    <source>
        <dbReference type="Google" id="ProtNLM"/>
    </source>
</evidence>
<evidence type="ECO:0000313" key="4">
    <source>
        <dbReference type="EMBL" id="QHU22377.1"/>
    </source>
</evidence>
<dbReference type="GO" id="GO:0006281">
    <property type="term" value="P:DNA repair"/>
    <property type="evidence" value="ECO:0007669"/>
    <property type="project" value="TreeGrafter"/>
</dbReference>
<dbReference type="InterPro" id="IPR027417">
    <property type="entry name" value="P-loop_NTPase"/>
</dbReference>
<dbReference type="EMBL" id="MN741006">
    <property type="protein sequence ID" value="QHU22377.1"/>
    <property type="molecule type" value="Genomic_DNA"/>
</dbReference>
<dbReference type="PANTHER" id="PTHR11669">
    <property type="entry name" value="REPLICATION FACTOR C / DNA POLYMERASE III GAMMA-TAU SUBUNIT"/>
    <property type="match status" value="1"/>
</dbReference>